<evidence type="ECO:0000256" key="4">
    <source>
        <dbReference type="ARBA" id="ARBA00022840"/>
    </source>
</evidence>
<reference evidence="6" key="1">
    <citation type="journal article" date="2023" name="Plant Biotechnol. J.">
        <title>Chromosome-level wild Hevea brasiliensis genome provides new tools for genomic-assisted breeding and valuable loci to elevate rubber yield.</title>
        <authorList>
            <person name="Cheng H."/>
            <person name="Song X."/>
            <person name="Hu Y."/>
            <person name="Wu T."/>
            <person name="Yang Q."/>
            <person name="An Z."/>
            <person name="Feng S."/>
            <person name="Deng Z."/>
            <person name="Wu W."/>
            <person name="Zeng X."/>
            <person name="Tu M."/>
            <person name="Wang X."/>
            <person name="Huang H."/>
        </authorList>
    </citation>
    <scope>NUCLEOTIDE SEQUENCE</scope>
    <source>
        <strain evidence="6">MT/VB/25A 57/8</strain>
    </source>
</reference>
<feature type="compositionally biased region" description="Low complexity" evidence="5">
    <location>
        <begin position="120"/>
        <end position="134"/>
    </location>
</feature>
<keyword evidence="1" id="KW-0808">Transferase</keyword>
<gene>
    <name evidence="6" type="ORF">P3X46_006899</name>
</gene>
<keyword evidence="2" id="KW-0547">Nucleotide-binding</keyword>
<evidence type="ECO:0000256" key="3">
    <source>
        <dbReference type="ARBA" id="ARBA00022777"/>
    </source>
</evidence>
<sequence length="152" mass="16799">MYKLQVWEMHVKGELVSLVDTSLNGDFDTEEACRYMKIGLLCTQDKPKLRPTMSTVVRMLKGEIDLKDDNISSPGLLSELMGIKSDKGHKDKAKMKKSSNTEYAGLSRLANMQNSSYTESAGSSKLENSSSSSAMATSYAAMTFNSIYDRSN</sequence>
<proteinExistence type="predicted"/>
<evidence type="ECO:0000256" key="2">
    <source>
        <dbReference type="ARBA" id="ARBA00022741"/>
    </source>
</evidence>
<dbReference type="Gene3D" id="1.10.510.10">
    <property type="entry name" value="Transferase(Phosphotransferase) domain 1"/>
    <property type="match status" value="1"/>
</dbReference>
<comment type="caution">
    <text evidence="6">The sequence shown here is derived from an EMBL/GenBank/DDBJ whole genome shotgun (WGS) entry which is preliminary data.</text>
</comment>
<evidence type="ECO:0000313" key="6">
    <source>
        <dbReference type="EMBL" id="KAJ9182973.1"/>
    </source>
</evidence>
<evidence type="ECO:0000313" key="7">
    <source>
        <dbReference type="Proteomes" id="UP001174677"/>
    </source>
</evidence>
<protein>
    <recommendedName>
        <fullName evidence="8">Serine-threonine/tyrosine-protein kinase catalytic domain-containing protein</fullName>
    </recommendedName>
</protein>
<name>A0ABQ9MSR4_HEVBR</name>
<dbReference type="InterPro" id="IPR052059">
    <property type="entry name" value="CR_Ser/Thr_kinase"/>
</dbReference>
<keyword evidence="4" id="KW-0067">ATP-binding</keyword>
<accession>A0ABQ9MSR4</accession>
<keyword evidence="7" id="KW-1185">Reference proteome</keyword>
<organism evidence="6 7">
    <name type="scientific">Hevea brasiliensis</name>
    <name type="common">Para rubber tree</name>
    <name type="synonym">Siphonia brasiliensis</name>
    <dbReference type="NCBI Taxonomy" id="3981"/>
    <lineage>
        <taxon>Eukaryota</taxon>
        <taxon>Viridiplantae</taxon>
        <taxon>Streptophyta</taxon>
        <taxon>Embryophyta</taxon>
        <taxon>Tracheophyta</taxon>
        <taxon>Spermatophyta</taxon>
        <taxon>Magnoliopsida</taxon>
        <taxon>eudicotyledons</taxon>
        <taxon>Gunneridae</taxon>
        <taxon>Pentapetalae</taxon>
        <taxon>rosids</taxon>
        <taxon>fabids</taxon>
        <taxon>Malpighiales</taxon>
        <taxon>Euphorbiaceae</taxon>
        <taxon>Crotonoideae</taxon>
        <taxon>Micrandreae</taxon>
        <taxon>Hevea</taxon>
    </lineage>
</organism>
<keyword evidence="3" id="KW-0418">Kinase</keyword>
<dbReference type="EMBL" id="JARPOI010000004">
    <property type="protein sequence ID" value="KAJ9182973.1"/>
    <property type="molecule type" value="Genomic_DNA"/>
</dbReference>
<dbReference type="Proteomes" id="UP001174677">
    <property type="component" value="Chromosome 4"/>
</dbReference>
<evidence type="ECO:0000256" key="5">
    <source>
        <dbReference type="SAM" id="MobiDB-lite"/>
    </source>
</evidence>
<feature type="region of interest" description="Disordered" evidence="5">
    <location>
        <begin position="114"/>
        <end position="134"/>
    </location>
</feature>
<evidence type="ECO:0000256" key="1">
    <source>
        <dbReference type="ARBA" id="ARBA00022679"/>
    </source>
</evidence>
<evidence type="ECO:0008006" key="8">
    <source>
        <dbReference type="Google" id="ProtNLM"/>
    </source>
</evidence>
<dbReference type="PANTHER" id="PTHR47973">
    <property type="entry name" value="CYSTEINE-RICH RECEPTOR-LIKE PROTEIN KINASE 3"/>
    <property type="match status" value="1"/>
</dbReference>